<gene>
    <name evidence="6" type="ORF">CRD36_04865</name>
</gene>
<comment type="caution">
    <text evidence="6">The sequence shown here is derived from an EMBL/GenBank/DDBJ whole genome shotgun (WGS) entry which is preliminary data.</text>
</comment>
<keyword evidence="3" id="KW-0521">NADP</keyword>
<evidence type="ECO:0000259" key="5">
    <source>
        <dbReference type="Pfam" id="PF00881"/>
    </source>
</evidence>
<keyword evidence="2" id="KW-0288">FMN</keyword>
<dbReference type="RefSeq" id="WP_099471591.1">
    <property type="nucleotide sequence ID" value="NZ_CP041025.1"/>
</dbReference>
<evidence type="ECO:0000256" key="3">
    <source>
        <dbReference type="ARBA" id="ARBA00022857"/>
    </source>
</evidence>
<evidence type="ECO:0000256" key="1">
    <source>
        <dbReference type="ARBA" id="ARBA00022630"/>
    </source>
</evidence>
<keyword evidence="7" id="KW-1185">Reference proteome</keyword>
<dbReference type="PANTHER" id="PTHR43543:SF1">
    <property type="entry name" value="MALONIC SEMIALDEHYDE REDUCTASE RUTE-RELATED"/>
    <property type="match status" value="1"/>
</dbReference>
<dbReference type="AlphaFoldDB" id="A0A2G4YUP7"/>
<evidence type="ECO:0000256" key="4">
    <source>
        <dbReference type="ARBA" id="ARBA00023002"/>
    </source>
</evidence>
<dbReference type="InterPro" id="IPR029479">
    <property type="entry name" value="Nitroreductase"/>
</dbReference>
<dbReference type="Gene3D" id="3.40.109.10">
    <property type="entry name" value="NADH Oxidase"/>
    <property type="match status" value="1"/>
</dbReference>
<dbReference type="Proteomes" id="UP000229730">
    <property type="component" value="Unassembled WGS sequence"/>
</dbReference>
<feature type="domain" description="Nitroreductase" evidence="5">
    <location>
        <begin position="17"/>
        <end position="176"/>
    </location>
</feature>
<dbReference type="InterPro" id="IPR050461">
    <property type="entry name" value="Nitroreductase_HadB/RutE"/>
</dbReference>
<dbReference type="PANTHER" id="PTHR43543">
    <property type="entry name" value="MALONIC SEMIALDEHYDE REDUCTASE RUTE-RELATED"/>
    <property type="match status" value="1"/>
</dbReference>
<dbReference type="EMBL" id="PDEM01000009">
    <property type="protein sequence ID" value="PHZ86007.1"/>
    <property type="molecule type" value="Genomic_DNA"/>
</dbReference>
<evidence type="ECO:0000313" key="7">
    <source>
        <dbReference type="Proteomes" id="UP000229730"/>
    </source>
</evidence>
<dbReference type="GO" id="GO:0016491">
    <property type="term" value="F:oxidoreductase activity"/>
    <property type="evidence" value="ECO:0007669"/>
    <property type="project" value="UniProtKB-KW"/>
</dbReference>
<organism evidence="6 7">
    <name type="scientific">Paremcibacter congregatus</name>
    <dbReference type="NCBI Taxonomy" id="2043170"/>
    <lineage>
        <taxon>Bacteria</taxon>
        <taxon>Pseudomonadati</taxon>
        <taxon>Pseudomonadota</taxon>
        <taxon>Alphaproteobacteria</taxon>
        <taxon>Emcibacterales</taxon>
        <taxon>Emcibacteraceae</taxon>
        <taxon>Paremcibacter</taxon>
    </lineage>
</organism>
<evidence type="ECO:0000313" key="6">
    <source>
        <dbReference type="EMBL" id="PHZ86007.1"/>
    </source>
</evidence>
<reference evidence="6 7" key="1">
    <citation type="submission" date="2017-10" db="EMBL/GenBank/DDBJ databases">
        <title>Frigbacter circumglobatus gen. nov. sp. nov., isolated from sediment cultured in situ.</title>
        <authorList>
            <person name="Zhao Z."/>
        </authorList>
    </citation>
    <scope>NUCLEOTIDE SEQUENCE [LARGE SCALE GENOMIC DNA]</scope>
    <source>
        <strain evidence="6 7">ZYL</strain>
    </source>
</reference>
<dbReference type="InterPro" id="IPR023936">
    <property type="entry name" value="RutE-like"/>
</dbReference>
<protein>
    <submittedName>
        <fullName evidence="6">Malonic semialdehyde reductase</fullName>
    </submittedName>
</protein>
<keyword evidence="4" id="KW-0560">Oxidoreductase</keyword>
<dbReference type="InterPro" id="IPR000415">
    <property type="entry name" value="Nitroreductase-like"/>
</dbReference>
<dbReference type="FunCoup" id="A0A2G4YUP7">
    <property type="interactions" value="39"/>
</dbReference>
<evidence type="ECO:0000256" key="2">
    <source>
        <dbReference type="ARBA" id="ARBA00022643"/>
    </source>
</evidence>
<dbReference type="SUPFAM" id="SSF55469">
    <property type="entry name" value="FMN-dependent nitroreductase-like"/>
    <property type="match status" value="1"/>
</dbReference>
<proteinExistence type="predicted"/>
<accession>A0A2G4YUP7</accession>
<dbReference type="CDD" id="cd02148">
    <property type="entry name" value="RutE-like"/>
    <property type="match status" value="1"/>
</dbReference>
<dbReference type="OrthoDB" id="9784375at2"/>
<dbReference type="Pfam" id="PF00881">
    <property type="entry name" value="Nitroreductase"/>
    <property type="match status" value="1"/>
</dbReference>
<dbReference type="InParanoid" id="A0A2G4YUP7"/>
<sequence>MTQEILSDNDLDLIFREARSFKGWRDVPVSEITIRAMYDLLRWGPTSFNCSPARFKILRSEDAKKKLADCASRGNKNQILTAPFTVIVGMDMKFYDTLPDLFKGYNKARDLYVGNADLTEETALRNSSLQGAYMIIAARALGLDCCPMSGFDGPAVNKAFFDGTDEQVNFICSMGYGNKDSLPARDRRLSFDEACEIL</sequence>
<dbReference type="NCBIfam" id="NF003768">
    <property type="entry name" value="PRK05365.1"/>
    <property type="match status" value="1"/>
</dbReference>
<name>A0A2G4YUP7_9PROT</name>
<keyword evidence="1" id="KW-0285">Flavoprotein</keyword>